<dbReference type="Proteomes" id="UP000006177">
    <property type="component" value="Chromosome"/>
</dbReference>
<dbReference type="InterPro" id="IPR050962">
    <property type="entry name" value="Phosphate-bind_PstS"/>
</dbReference>
<dbReference type="PANTHER" id="PTHR42996:SF1">
    <property type="entry name" value="PHOSPHATE-BINDING PROTEIN PSTS"/>
    <property type="match status" value="1"/>
</dbReference>
<dbReference type="PIRSF" id="PIRSF002756">
    <property type="entry name" value="PstS"/>
    <property type="match status" value="1"/>
</dbReference>
<dbReference type="HOGENOM" id="CLU_034528_1_2_0"/>
<dbReference type="CDD" id="cd13565">
    <property type="entry name" value="PBP2_PstS"/>
    <property type="match status" value="1"/>
</dbReference>
<dbReference type="GO" id="GO:0043190">
    <property type="term" value="C:ATP-binding cassette (ABC) transporter complex"/>
    <property type="evidence" value="ECO:0007669"/>
    <property type="project" value="InterPro"/>
</dbReference>
<protein>
    <recommendedName>
        <fullName evidence="6">Phosphate-binding protein</fullName>
    </recommendedName>
</protein>
<dbReference type="NCBIfam" id="TIGR00975">
    <property type="entry name" value="3a0107s03"/>
    <property type="match status" value="1"/>
</dbReference>
<dbReference type="KEGG" id="lfi:LFML04_2456"/>
<gene>
    <name evidence="9" type="ordered locus">LFML04_2456</name>
</gene>
<evidence type="ECO:0000313" key="9">
    <source>
        <dbReference type="EMBL" id="AFS54645.1"/>
    </source>
</evidence>
<comment type="similarity">
    <text evidence="2 6">Belongs to the PstS family.</text>
</comment>
<accession>J9ZD67</accession>
<dbReference type="PANTHER" id="PTHR42996">
    <property type="entry name" value="PHOSPHATE-BINDING PROTEIN PSTS"/>
    <property type="match status" value="1"/>
</dbReference>
<dbReference type="GO" id="GO:0035435">
    <property type="term" value="P:phosphate ion transmembrane transport"/>
    <property type="evidence" value="ECO:0007669"/>
    <property type="project" value="InterPro"/>
</dbReference>
<dbReference type="AlphaFoldDB" id="J9ZD67"/>
<feature type="signal peptide" evidence="7">
    <location>
        <begin position="1"/>
        <end position="28"/>
    </location>
</feature>
<evidence type="ECO:0000256" key="4">
    <source>
        <dbReference type="ARBA" id="ARBA00022448"/>
    </source>
</evidence>
<evidence type="ECO:0000256" key="6">
    <source>
        <dbReference type="PIRNR" id="PIRNR002756"/>
    </source>
</evidence>
<dbReference type="RefSeq" id="WP_014962148.1">
    <property type="nucleotide sequence ID" value="NC_018649.1"/>
</dbReference>
<dbReference type="InterPro" id="IPR024370">
    <property type="entry name" value="PBP_domain"/>
</dbReference>
<keyword evidence="5 6" id="KW-0592">Phosphate transport</keyword>
<comment type="subunit">
    <text evidence="3">The complex is composed of two ATP-binding proteins (PstB), two transmembrane proteins (PstC and PstA) and a solute-binding protein (PstS).</text>
</comment>
<reference evidence="9 10" key="1">
    <citation type="journal article" date="2011" name="J. Microbiol.">
        <title>Complete genome of Leptospirillum ferriphilum ML-04 provides insight into its physiology and environmental adaptation.</title>
        <authorList>
            <person name="Mi S."/>
            <person name="Song J."/>
            <person name="Lin J."/>
            <person name="Che Y."/>
            <person name="Zheng H."/>
            <person name="Lin J."/>
        </authorList>
    </citation>
    <scope>NUCLEOTIDE SEQUENCE [LARGE SCALE GENOMIC DNA]</scope>
    <source>
        <strain evidence="9 10">ML-04</strain>
    </source>
</reference>
<dbReference type="Pfam" id="PF12849">
    <property type="entry name" value="PBP_like_2"/>
    <property type="match status" value="1"/>
</dbReference>
<keyword evidence="7" id="KW-0732">Signal</keyword>
<comment type="function">
    <text evidence="1">Part of the ABC transporter complex PstSACB involved in phosphate import.</text>
</comment>
<dbReference type="GO" id="GO:0042301">
    <property type="term" value="F:phosphate ion binding"/>
    <property type="evidence" value="ECO:0007669"/>
    <property type="project" value="InterPro"/>
</dbReference>
<dbReference type="Gene3D" id="3.40.190.10">
    <property type="entry name" value="Periplasmic binding protein-like II"/>
    <property type="match status" value="2"/>
</dbReference>
<sequence length="360" mass="39174">MKFFKRSAGLVAVLAVVSVLSGVGKALATDLAISGSTMLFPLEQVWADAYMKSHPGVHVSVASTGSGFGISNAANGNITIGASDSYLTKGLGKRYGNLVSIPVAFDDSQVIYNIPGIKKSQIIKMDGPTLARIFMGKIRFWNDKAIRAINPGVKFPHQRIEVIHRADASGTTFVFTDYLSQTSKEWYENISRDLSPSWPVGSGYNGSDAVVAAVLTTPGAIGYAGLGWINEYHLSSMALKNRDGYYVVGSVKTINNAGVAALHDPSFPDDFNRTIVWNLHGKDVYPDANFEFWMVSTDLPHSTMMEVKNMIIWALTKGQYPQYTVKTGFAPLPFAPLKPRLNKILNRLLPGNTFKIETGG</sequence>
<dbReference type="InterPro" id="IPR005673">
    <property type="entry name" value="ABC_phos-bd_PstS"/>
</dbReference>
<evidence type="ECO:0000313" key="10">
    <source>
        <dbReference type="Proteomes" id="UP000006177"/>
    </source>
</evidence>
<evidence type="ECO:0000256" key="1">
    <source>
        <dbReference type="ARBA" id="ARBA00002841"/>
    </source>
</evidence>
<evidence type="ECO:0000259" key="8">
    <source>
        <dbReference type="Pfam" id="PF12849"/>
    </source>
</evidence>
<evidence type="ECO:0000256" key="3">
    <source>
        <dbReference type="ARBA" id="ARBA00011529"/>
    </source>
</evidence>
<proteinExistence type="inferred from homology"/>
<keyword evidence="4 6" id="KW-0813">Transport</keyword>
<feature type="domain" description="PBP" evidence="8">
    <location>
        <begin position="29"/>
        <end position="259"/>
    </location>
</feature>
<dbReference type="STRING" id="1048260.LFML04_2456"/>
<evidence type="ECO:0000256" key="5">
    <source>
        <dbReference type="ARBA" id="ARBA00022592"/>
    </source>
</evidence>
<name>J9ZD67_LEPFM</name>
<dbReference type="PATRIC" id="fig|1048260.3.peg.2674"/>
<evidence type="ECO:0000256" key="2">
    <source>
        <dbReference type="ARBA" id="ARBA00008725"/>
    </source>
</evidence>
<evidence type="ECO:0000256" key="7">
    <source>
        <dbReference type="SAM" id="SignalP"/>
    </source>
</evidence>
<organism evidence="9 10">
    <name type="scientific">Leptospirillum ferriphilum (strain ML-04)</name>
    <dbReference type="NCBI Taxonomy" id="1048260"/>
    <lineage>
        <taxon>Bacteria</taxon>
        <taxon>Pseudomonadati</taxon>
        <taxon>Nitrospirota</taxon>
        <taxon>Nitrospiria</taxon>
        <taxon>Nitrospirales</taxon>
        <taxon>Nitrospiraceae</taxon>
        <taxon>Leptospirillum</taxon>
    </lineage>
</organism>
<feature type="chain" id="PRO_5003828692" description="Phosphate-binding protein" evidence="7">
    <location>
        <begin position="29"/>
        <end position="360"/>
    </location>
</feature>
<dbReference type="EMBL" id="CP002919">
    <property type="protein sequence ID" value="AFS54645.1"/>
    <property type="molecule type" value="Genomic_DNA"/>
</dbReference>
<dbReference type="SUPFAM" id="SSF53850">
    <property type="entry name" value="Periplasmic binding protein-like II"/>
    <property type="match status" value="1"/>
</dbReference>